<dbReference type="PROSITE" id="PS51186">
    <property type="entry name" value="GNAT"/>
    <property type="match status" value="1"/>
</dbReference>
<dbReference type="EMBL" id="JABXWT010000007">
    <property type="protein sequence ID" value="NVO56795.1"/>
    <property type="molecule type" value="Genomic_DNA"/>
</dbReference>
<accession>A0ABX2PSX3</accession>
<keyword evidence="5" id="KW-1185">Reference proteome</keyword>
<evidence type="ECO:0000256" key="2">
    <source>
        <dbReference type="ARBA" id="ARBA00023315"/>
    </source>
</evidence>
<keyword evidence="2" id="KW-0012">Acyltransferase</keyword>
<dbReference type="InterPro" id="IPR016181">
    <property type="entry name" value="Acyl_CoA_acyltransferase"/>
</dbReference>
<feature type="domain" description="N-acetyltransferase" evidence="3">
    <location>
        <begin position="1"/>
        <end position="169"/>
    </location>
</feature>
<dbReference type="InterPro" id="IPR000182">
    <property type="entry name" value="GNAT_dom"/>
</dbReference>
<dbReference type="Proteomes" id="UP000630805">
    <property type="component" value="Unassembled WGS sequence"/>
</dbReference>
<evidence type="ECO:0000256" key="1">
    <source>
        <dbReference type="ARBA" id="ARBA00022679"/>
    </source>
</evidence>
<comment type="caution">
    <text evidence="4">The sequence shown here is derived from an EMBL/GenBank/DDBJ whole genome shotgun (WGS) entry which is preliminary data.</text>
</comment>
<dbReference type="RefSeq" id="WP_176865588.1">
    <property type="nucleotide sequence ID" value="NZ_JABXWT010000007.1"/>
</dbReference>
<dbReference type="Pfam" id="PF00583">
    <property type="entry name" value="Acetyltransf_1"/>
    <property type="match status" value="1"/>
</dbReference>
<protein>
    <submittedName>
        <fullName evidence="4">GNAT family N-acetyltransferase</fullName>
    </submittedName>
</protein>
<dbReference type="PANTHER" id="PTHR43420">
    <property type="entry name" value="ACETYLTRANSFERASE"/>
    <property type="match status" value="1"/>
</dbReference>
<evidence type="ECO:0000313" key="4">
    <source>
        <dbReference type="EMBL" id="NVO56795.1"/>
    </source>
</evidence>
<evidence type="ECO:0000313" key="5">
    <source>
        <dbReference type="Proteomes" id="UP000630805"/>
    </source>
</evidence>
<reference evidence="4 5" key="1">
    <citation type="submission" date="2020-06" db="EMBL/GenBank/DDBJ databases">
        <authorList>
            <person name="Cao W.R."/>
        </authorList>
    </citation>
    <scope>NUCLEOTIDE SEQUENCE [LARGE SCALE GENOMIC DNA]</scope>
    <source>
        <strain evidence="4 5">B1Z28</strain>
    </source>
</reference>
<dbReference type="SUPFAM" id="SSF55729">
    <property type="entry name" value="Acyl-CoA N-acyltransferases (Nat)"/>
    <property type="match status" value="1"/>
</dbReference>
<sequence length="169" mass="18730">MTLRKAKISDASSIAAISIEVWIGTYLKRGVSGFFADYALAEFTSAKIEGLISDPDHFILVSENEEGLDGFIRLSSGCTAPVSGCSEVEISTFYVQPRHHGKGVGKRLLHAALRECRDRSIESVWLATNAENTPAIAFYLSQGFEFVGEAYFRIETEGYLNNVYSYQLR</sequence>
<organism evidence="4 5">
    <name type="scientific">Ruegeria haliotis</name>
    <dbReference type="NCBI Taxonomy" id="2747601"/>
    <lineage>
        <taxon>Bacteria</taxon>
        <taxon>Pseudomonadati</taxon>
        <taxon>Pseudomonadota</taxon>
        <taxon>Alphaproteobacteria</taxon>
        <taxon>Rhodobacterales</taxon>
        <taxon>Roseobacteraceae</taxon>
        <taxon>Ruegeria</taxon>
    </lineage>
</organism>
<dbReference type="InterPro" id="IPR050680">
    <property type="entry name" value="YpeA/RimI_acetyltransf"/>
</dbReference>
<proteinExistence type="predicted"/>
<dbReference type="CDD" id="cd04301">
    <property type="entry name" value="NAT_SF"/>
    <property type="match status" value="1"/>
</dbReference>
<name>A0ABX2PSX3_9RHOB</name>
<keyword evidence="1" id="KW-0808">Transferase</keyword>
<gene>
    <name evidence="4" type="ORF">HW561_13460</name>
</gene>
<dbReference type="PANTHER" id="PTHR43420:SF47">
    <property type="entry name" value="N-ACETYLTRANSFERASE DOMAIN-CONTAINING PROTEIN"/>
    <property type="match status" value="1"/>
</dbReference>
<dbReference type="Gene3D" id="3.40.630.30">
    <property type="match status" value="1"/>
</dbReference>
<evidence type="ECO:0000259" key="3">
    <source>
        <dbReference type="PROSITE" id="PS51186"/>
    </source>
</evidence>